<evidence type="ECO:0000313" key="1">
    <source>
        <dbReference type="EMBL" id="CZF78028.1"/>
    </source>
</evidence>
<protein>
    <recommendedName>
        <fullName evidence="3">DUF2789 domain-containing protein</fullName>
    </recommendedName>
</protein>
<organism evidence="1 2">
    <name type="scientific">Grimontia marina</name>
    <dbReference type="NCBI Taxonomy" id="646534"/>
    <lineage>
        <taxon>Bacteria</taxon>
        <taxon>Pseudomonadati</taxon>
        <taxon>Pseudomonadota</taxon>
        <taxon>Gammaproteobacteria</taxon>
        <taxon>Vibrionales</taxon>
        <taxon>Vibrionaceae</taxon>
        <taxon>Grimontia</taxon>
    </lineage>
</organism>
<dbReference type="Gene3D" id="1.10.10.1130">
    <property type="entry name" value="Uncharacterised protein PF10982, DUF2789"/>
    <property type="match status" value="1"/>
</dbReference>
<name>A0A128ETS0_9GAMM</name>
<dbReference type="OrthoDB" id="5828847at2"/>
<gene>
    <name evidence="1" type="ORF">GMA8713_00417</name>
</gene>
<dbReference type="AlphaFoldDB" id="A0A128ETS0"/>
<dbReference type="EMBL" id="FIZY01000002">
    <property type="protein sequence ID" value="CZF78028.1"/>
    <property type="molecule type" value="Genomic_DNA"/>
</dbReference>
<dbReference type="Proteomes" id="UP000073601">
    <property type="component" value="Unassembled WGS sequence"/>
</dbReference>
<evidence type="ECO:0000313" key="2">
    <source>
        <dbReference type="Proteomes" id="UP000073601"/>
    </source>
</evidence>
<dbReference type="InterPro" id="IPR038086">
    <property type="entry name" value="DUF2789_sf"/>
</dbReference>
<dbReference type="InterPro" id="IPR021250">
    <property type="entry name" value="DUF2789"/>
</dbReference>
<keyword evidence="2" id="KW-1185">Reference proteome</keyword>
<dbReference type="RefSeq" id="WP_062705277.1">
    <property type="nucleotide sequence ID" value="NZ_CAWRCI010000002.1"/>
</dbReference>
<accession>A0A128ETS0</accession>
<sequence length="77" mass="8706">MEVFNHNLENLFQQLGLPSDSEAITTFIANHHLQAGESLTSAGFWSASQKQFLEEAKLQDADWVEQIDTLDTLLRKS</sequence>
<reference evidence="2" key="1">
    <citation type="submission" date="2016-02" db="EMBL/GenBank/DDBJ databases">
        <authorList>
            <person name="Rodrigo-Torres Lidia"/>
            <person name="Arahal R.David."/>
        </authorList>
    </citation>
    <scope>NUCLEOTIDE SEQUENCE [LARGE SCALE GENOMIC DNA]</scope>
    <source>
        <strain evidence="2">CECT 8713</strain>
    </source>
</reference>
<evidence type="ECO:0008006" key="3">
    <source>
        <dbReference type="Google" id="ProtNLM"/>
    </source>
</evidence>
<proteinExistence type="predicted"/>
<dbReference type="Pfam" id="PF10982">
    <property type="entry name" value="DUF2789"/>
    <property type="match status" value="1"/>
</dbReference>